<evidence type="ECO:0000313" key="7">
    <source>
        <dbReference type="EMBL" id="THH38139.1"/>
    </source>
</evidence>
<accession>A0A4S4NF48</accession>
<proteinExistence type="predicted"/>
<feature type="domain" description="PLD phosphodiesterase" evidence="6">
    <location>
        <begin position="383"/>
        <end position="410"/>
    </location>
</feature>
<dbReference type="InterPro" id="IPR001736">
    <property type="entry name" value="PLipase_D/transphosphatidylase"/>
</dbReference>
<dbReference type="Proteomes" id="UP000306602">
    <property type="component" value="Unassembled WGS sequence"/>
</dbReference>
<dbReference type="RefSeq" id="WP_136461031.1">
    <property type="nucleotide sequence ID" value="NZ_SRKY01000001.1"/>
</dbReference>
<comment type="subcellular location">
    <subcellularLocation>
        <location evidence="2">Secreted</location>
    </subcellularLocation>
</comment>
<evidence type="ECO:0000256" key="3">
    <source>
        <dbReference type="ARBA" id="ARBA00018392"/>
    </source>
</evidence>
<reference evidence="7 8" key="1">
    <citation type="submission" date="2019-04" db="EMBL/GenBank/DDBJ databases">
        <title>Shimia ponticola sp. nov., isolated from seawater.</title>
        <authorList>
            <person name="Kim Y.-O."/>
            <person name="Yoon J.-H."/>
        </authorList>
    </citation>
    <scope>NUCLEOTIDE SEQUENCE [LARGE SCALE GENOMIC DNA]</scope>
    <source>
        <strain evidence="7 8">MYP11</strain>
    </source>
</reference>
<dbReference type="CDD" id="cd09105">
    <property type="entry name" value="PLDc_vPLD1_2_like_2"/>
    <property type="match status" value="1"/>
</dbReference>
<dbReference type="SUPFAM" id="SSF56024">
    <property type="entry name" value="Phospholipase D/nuclease"/>
    <property type="match status" value="2"/>
</dbReference>
<dbReference type="OrthoDB" id="8828485at2"/>
<evidence type="ECO:0000313" key="8">
    <source>
        <dbReference type="Proteomes" id="UP000306602"/>
    </source>
</evidence>
<protein>
    <recommendedName>
        <fullName evidence="3">Phospholipase D</fullName>
    </recommendedName>
    <alternativeName>
        <fullName evidence="5">Choline phosphatase</fullName>
    </alternativeName>
</protein>
<evidence type="ECO:0000256" key="5">
    <source>
        <dbReference type="ARBA" id="ARBA00029594"/>
    </source>
</evidence>
<sequence length="494" mass="54977">MTEILLTAEEAYPAFETLVAEAEREVLISMRLFDPRTRLRKHTDLGQTWNDLIAHKLSQGIDVDVTITDFDPVARPELHRYSWECLAELNKLQDTGPGKIRARVHMHPARAGWLYSLALRATTRQKIADECARLNDLPPQERDRQLAHMPEFRKLIREGGSLAPKRWPPASLRPASHHQKMAVIDGKALYVGGLDLNPRRYDTLDHDRVAQQTWHDIQVIVRDARAKAGRDHILKFRQETEGTPPGQTAGLLRTLSRRQRSFARRIGPTEVLREIEDTLLEMFRAARSFIYVETQFLRSSVITEALVAAAGRGVDLIVILPAAPEDVAFEDSSDLDARFGEQLQVNAVKALRAAYGERLFLGAPAQPSSATTPDNRDSLGGAEIIYVHAKAVIVDGAAALVSSANLNGRSMRWDTETGVQLEGEEAQTLFDRCCAHWFCDAPPSGLTTAAAWDRAAAANLAQRPEDRSHFILPYDPQPAAEMGQHLPGAPEELV</sequence>
<organism evidence="7 8">
    <name type="scientific">Aliishimia ponticola</name>
    <dbReference type="NCBI Taxonomy" id="2499833"/>
    <lineage>
        <taxon>Bacteria</taxon>
        <taxon>Pseudomonadati</taxon>
        <taxon>Pseudomonadota</taxon>
        <taxon>Alphaproteobacteria</taxon>
        <taxon>Rhodobacterales</taxon>
        <taxon>Paracoccaceae</taxon>
        <taxon>Aliishimia</taxon>
    </lineage>
</organism>
<dbReference type="GO" id="GO:0032049">
    <property type="term" value="P:cardiolipin biosynthetic process"/>
    <property type="evidence" value="ECO:0007669"/>
    <property type="project" value="UniProtKB-ARBA"/>
</dbReference>
<name>A0A4S4NF48_9RHOB</name>
<comment type="function">
    <text evidence="1">Could be a virulence factor.</text>
</comment>
<keyword evidence="8" id="KW-1185">Reference proteome</keyword>
<feature type="domain" description="PLD phosphodiesterase" evidence="6">
    <location>
        <begin position="173"/>
        <end position="200"/>
    </location>
</feature>
<dbReference type="PROSITE" id="PS50035">
    <property type="entry name" value="PLD"/>
    <property type="match status" value="2"/>
</dbReference>
<dbReference type="Pfam" id="PF00614">
    <property type="entry name" value="PLDc"/>
    <property type="match status" value="1"/>
</dbReference>
<gene>
    <name evidence="7" type="ORF">E4Z66_00755</name>
</gene>
<comment type="caution">
    <text evidence="7">The sequence shown here is derived from an EMBL/GenBank/DDBJ whole genome shotgun (WGS) entry which is preliminary data.</text>
</comment>
<dbReference type="SMART" id="SM00155">
    <property type="entry name" value="PLDc"/>
    <property type="match status" value="2"/>
</dbReference>
<dbReference type="Gene3D" id="3.30.870.10">
    <property type="entry name" value="Endonuclease Chain A"/>
    <property type="match status" value="2"/>
</dbReference>
<dbReference type="EMBL" id="SRKY01000001">
    <property type="protein sequence ID" value="THH38139.1"/>
    <property type="molecule type" value="Genomic_DNA"/>
</dbReference>
<dbReference type="PANTHER" id="PTHR21248:SF22">
    <property type="entry name" value="PHOSPHOLIPASE D"/>
    <property type="match status" value="1"/>
</dbReference>
<dbReference type="InterPro" id="IPR025202">
    <property type="entry name" value="PLD-like_dom"/>
</dbReference>
<dbReference type="Pfam" id="PF13091">
    <property type="entry name" value="PLDc_2"/>
    <property type="match status" value="1"/>
</dbReference>
<evidence type="ECO:0000256" key="2">
    <source>
        <dbReference type="ARBA" id="ARBA00004613"/>
    </source>
</evidence>
<keyword evidence="4" id="KW-0964">Secreted</keyword>
<dbReference type="PANTHER" id="PTHR21248">
    <property type="entry name" value="CARDIOLIPIN SYNTHASE"/>
    <property type="match status" value="1"/>
</dbReference>
<evidence type="ECO:0000259" key="6">
    <source>
        <dbReference type="PROSITE" id="PS50035"/>
    </source>
</evidence>
<evidence type="ECO:0000256" key="1">
    <source>
        <dbReference type="ARBA" id="ARBA00003145"/>
    </source>
</evidence>
<dbReference type="GO" id="GO:0005576">
    <property type="term" value="C:extracellular region"/>
    <property type="evidence" value="ECO:0007669"/>
    <property type="project" value="UniProtKB-SubCell"/>
</dbReference>
<dbReference type="GO" id="GO:0030572">
    <property type="term" value="F:phosphatidyltransferase activity"/>
    <property type="evidence" value="ECO:0007669"/>
    <property type="project" value="UniProtKB-ARBA"/>
</dbReference>
<evidence type="ECO:0000256" key="4">
    <source>
        <dbReference type="ARBA" id="ARBA00022525"/>
    </source>
</evidence>
<dbReference type="AlphaFoldDB" id="A0A4S4NF48"/>